<evidence type="ECO:0000256" key="5">
    <source>
        <dbReference type="SAM" id="MobiDB-lite"/>
    </source>
</evidence>
<dbReference type="InterPro" id="IPR036305">
    <property type="entry name" value="RGS_sf"/>
</dbReference>
<dbReference type="SUPFAM" id="SSF48097">
    <property type="entry name" value="Regulator of G-protein signaling, RGS"/>
    <property type="match status" value="1"/>
</dbReference>
<feature type="region of interest" description="Disordered" evidence="5">
    <location>
        <begin position="577"/>
        <end position="603"/>
    </location>
</feature>
<proteinExistence type="inferred from homology"/>
<dbReference type="GO" id="GO:0004174">
    <property type="term" value="F:electron-transferring-flavoprotein dehydrogenase activity"/>
    <property type="evidence" value="ECO:0007669"/>
    <property type="project" value="TreeGrafter"/>
</dbReference>
<evidence type="ECO:0000256" key="2">
    <source>
        <dbReference type="ARBA" id="ARBA00022630"/>
    </source>
</evidence>
<dbReference type="AlphaFoldDB" id="A0A8H7BLL1"/>
<dbReference type="Gene3D" id="3.50.50.100">
    <property type="match status" value="1"/>
</dbReference>
<gene>
    <name evidence="7" type="ORF">EC973_003550</name>
</gene>
<evidence type="ECO:0000256" key="1">
    <source>
        <dbReference type="ARBA" id="ARBA00006442"/>
    </source>
</evidence>
<dbReference type="OrthoDB" id="202203at2759"/>
<name>A0A8H7BLL1_9FUNG</name>
<dbReference type="Proteomes" id="UP000605846">
    <property type="component" value="Unassembled WGS sequence"/>
</dbReference>
<dbReference type="SMART" id="SM00315">
    <property type="entry name" value="RGS"/>
    <property type="match status" value="1"/>
</dbReference>
<dbReference type="SUPFAM" id="SSF51905">
    <property type="entry name" value="FAD/NAD(P)-binding domain"/>
    <property type="match status" value="1"/>
</dbReference>
<dbReference type="GO" id="GO:0050660">
    <property type="term" value="F:flavin adenine dinucleotide binding"/>
    <property type="evidence" value="ECO:0007669"/>
    <property type="project" value="TreeGrafter"/>
</dbReference>
<dbReference type="PANTHER" id="PTHR43735:SF3">
    <property type="entry name" value="FERROPTOSIS SUPPRESSOR PROTEIN 1"/>
    <property type="match status" value="1"/>
</dbReference>
<keyword evidence="4" id="KW-0560">Oxidoreductase</keyword>
<dbReference type="InterPro" id="IPR036188">
    <property type="entry name" value="FAD/NAD-bd_sf"/>
</dbReference>
<evidence type="ECO:0000313" key="8">
    <source>
        <dbReference type="Proteomes" id="UP000605846"/>
    </source>
</evidence>
<keyword evidence="2" id="KW-0285">Flavoprotein</keyword>
<evidence type="ECO:0000256" key="3">
    <source>
        <dbReference type="ARBA" id="ARBA00022827"/>
    </source>
</evidence>
<dbReference type="PROSITE" id="PS50132">
    <property type="entry name" value="RGS"/>
    <property type="match status" value="1"/>
</dbReference>
<dbReference type="InterPro" id="IPR016137">
    <property type="entry name" value="RGS"/>
</dbReference>
<feature type="domain" description="RGS" evidence="6">
    <location>
        <begin position="14"/>
        <end position="76"/>
    </location>
</feature>
<evidence type="ECO:0000313" key="7">
    <source>
        <dbReference type="EMBL" id="KAF7722196.1"/>
    </source>
</evidence>
<dbReference type="Gene3D" id="1.10.167.10">
    <property type="entry name" value="Regulator of G-protein Signalling 4, domain 2"/>
    <property type="match status" value="1"/>
</dbReference>
<dbReference type="PANTHER" id="PTHR43735">
    <property type="entry name" value="APOPTOSIS-INDUCING FACTOR 1"/>
    <property type="match status" value="1"/>
</dbReference>
<reference evidence="7" key="1">
    <citation type="submission" date="2020-01" db="EMBL/GenBank/DDBJ databases">
        <title>Genome Sequencing of Three Apophysomyces-Like Fungal Strains Confirms a Novel Fungal Genus in the Mucoromycota with divergent Burkholderia-like Endosymbiotic Bacteria.</title>
        <authorList>
            <person name="Stajich J.E."/>
            <person name="Macias A.M."/>
            <person name="Carter-House D."/>
            <person name="Lovett B."/>
            <person name="Kasson L.R."/>
            <person name="Berry K."/>
            <person name="Grigoriev I."/>
            <person name="Chang Y."/>
            <person name="Spatafora J."/>
            <person name="Kasson M.T."/>
        </authorList>
    </citation>
    <scope>NUCLEOTIDE SEQUENCE</scope>
    <source>
        <strain evidence="7">NRRL A-21654</strain>
    </source>
</reference>
<dbReference type="InterPro" id="IPR044926">
    <property type="entry name" value="RGS_subdomain_2"/>
</dbReference>
<dbReference type="Pfam" id="PF07992">
    <property type="entry name" value="Pyr_redox_2"/>
    <property type="match status" value="1"/>
</dbReference>
<comment type="similarity">
    <text evidence="1">Belongs to the FAD-dependent oxidoreductase family.</text>
</comment>
<evidence type="ECO:0000259" key="6">
    <source>
        <dbReference type="PROSITE" id="PS50132"/>
    </source>
</evidence>
<dbReference type="InterPro" id="IPR023753">
    <property type="entry name" value="FAD/NAD-binding_dom"/>
</dbReference>
<sequence length="655" mass="72872">MSVAPDTQSTEQLTLQDIITDPKLLRAFDKYLQQTQSHQNLLFIEAMSQLRHEEADPAKIERMLHRIYKTFIQSGACLQLKTDTQDQVKRDFDALRWAIIDRHLAISILKDTEEEVSAFLNTKLSGFLQSLATPIGSNIPSLHKQPKKDQKRVVIIGGGFTGFTVASVLDPMPLFHVTLIDTKDSFEYTPGIVNMITNPEKSSSLRVLHEEYVRNGRVIIGYADYINDDATSVQVNGETILFDYLVIATGSSYTSQLKSTDVSSVYRVSGLKQVYDELVAARRILIVGAGLVGCELAAEIAQRKFPGPYPEKQITLVELSPTVIPRSNPHQQQKAMQYLNELGVEIICNEKIMDFNAEQDNIYQGSSGRIYSAHDSKVFMATGTRPNSGLLLASPALECCLDDRNRIRVKPTLQLSHWKYQHIFAGGDVTNVIEEKTGYSATIAGVCIARNICRLEKGKPPLTQGSKGLLPAPIKPLHGIAAQGGIGKKKLSLFMRKFSFLNPTWTALKYFDEQQFVKIVQDRTKASAIVGRLPRKLPLRPHHLAPSQSTLPYAIRTQAGYDMSCQSLVSSPSPLASFRRRPSYQSHHRCSAPDNNVSGFPMHDDYDDDTSIDAFSLTIQNIHLFDDDGPKSRRSSCSSLSESSLSSATLPQLRV</sequence>
<dbReference type="PRINTS" id="PR00368">
    <property type="entry name" value="FADPNR"/>
</dbReference>
<dbReference type="Pfam" id="PF00615">
    <property type="entry name" value="RGS"/>
    <property type="match status" value="1"/>
</dbReference>
<protein>
    <recommendedName>
        <fullName evidence="6">RGS domain-containing protein</fullName>
    </recommendedName>
</protein>
<comment type="caution">
    <text evidence="7">The sequence shown here is derived from an EMBL/GenBank/DDBJ whole genome shotgun (WGS) entry which is preliminary data.</text>
</comment>
<keyword evidence="3" id="KW-0274">FAD</keyword>
<organism evidence="7 8">
    <name type="scientific">Apophysomyces ossiformis</name>
    <dbReference type="NCBI Taxonomy" id="679940"/>
    <lineage>
        <taxon>Eukaryota</taxon>
        <taxon>Fungi</taxon>
        <taxon>Fungi incertae sedis</taxon>
        <taxon>Mucoromycota</taxon>
        <taxon>Mucoromycotina</taxon>
        <taxon>Mucoromycetes</taxon>
        <taxon>Mucorales</taxon>
        <taxon>Mucorineae</taxon>
        <taxon>Mucoraceae</taxon>
        <taxon>Apophysomyces</taxon>
    </lineage>
</organism>
<accession>A0A8H7BLL1</accession>
<dbReference type="PRINTS" id="PR00469">
    <property type="entry name" value="PNDRDTASEII"/>
</dbReference>
<dbReference type="GO" id="GO:0005737">
    <property type="term" value="C:cytoplasm"/>
    <property type="evidence" value="ECO:0007669"/>
    <property type="project" value="TreeGrafter"/>
</dbReference>
<keyword evidence="8" id="KW-1185">Reference proteome</keyword>
<feature type="compositionally biased region" description="Basic residues" evidence="5">
    <location>
        <begin position="578"/>
        <end position="590"/>
    </location>
</feature>
<evidence type="ECO:0000256" key="4">
    <source>
        <dbReference type="ARBA" id="ARBA00023002"/>
    </source>
</evidence>
<dbReference type="EMBL" id="JABAYA010000208">
    <property type="protein sequence ID" value="KAF7722196.1"/>
    <property type="molecule type" value="Genomic_DNA"/>
</dbReference>